<evidence type="ECO:0000313" key="2">
    <source>
        <dbReference type="EMBL" id="CAF4523817.1"/>
    </source>
</evidence>
<dbReference type="Proteomes" id="UP000681720">
    <property type="component" value="Unassembled WGS sequence"/>
</dbReference>
<evidence type="ECO:0000313" key="6">
    <source>
        <dbReference type="Proteomes" id="UP000681720"/>
    </source>
</evidence>
<accession>A0A8S3C089</accession>
<evidence type="ECO:0000313" key="3">
    <source>
        <dbReference type="EMBL" id="CAF4622127.1"/>
    </source>
</evidence>
<evidence type="ECO:0000313" key="5">
    <source>
        <dbReference type="EMBL" id="CAF4876482.1"/>
    </source>
</evidence>
<dbReference type="EMBL" id="CAJOBH010056493">
    <property type="protein sequence ID" value="CAF4404345.1"/>
    <property type="molecule type" value="Genomic_DNA"/>
</dbReference>
<reference evidence="5" key="1">
    <citation type="submission" date="2021-02" db="EMBL/GenBank/DDBJ databases">
        <authorList>
            <person name="Nowell W R."/>
        </authorList>
    </citation>
    <scope>NUCLEOTIDE SEQUENCE</scope>
</reference>
<feature type="non-terminal residue" evidence="5">
    <location>
        <position position="44"/>
    </location>
</feature>
<comment type="caution">
    <text evidence="5">The sequence shown here is derived from an EMBL/GenBank/DDBJ whole genome shotgun (WGS) entry which is preliminary data.</text>
</comment>
<proteinExistence type="predicted"/>
<evidence type="ECO:0000313" key="1">
    <source>
        <dbReference type="EMBL" id="CAF4404345.1"/>
    </source>
</evidence>
<protein>
    <submittedName>
        <fullName evidence="5">Uncharacterized protein</fullName>
    </submittedName>
</protein>
<dbReference type="AlphaFoldDB" id="A0A8S3C089"/>
<name>A0A8S3C089_9BILA</name>
<feature type="non-terminal residue" evidence="5">
    <location>
        <position position="1"/>
    </location>
</feature>
<dbReference type="EMBL" id="CAJOBH010102864">
    <property type="protein sequence ID" value="CAF4622127.1"/>
    <property type="molecule type" value="Genomic_DNA"/>
</dbReference>
<evidence type="ECO:0000313" key="4">
    <source>
        <dbReference type="EMBL" id="CAF4701196.1"/>
    </source>
</evidence>
<dbReference type="EMBL" id="CAJOBJ010169271">
    <property type="protein sequence ID" value="CAF4876482.1"/>
    <property type="molecule type" value="Genomic_DNA"/>
</dbReference>
<dbReference type="EMBL" id="CAJOBI010087010">
    <property type="protein sequence ID" value="CAF4523817.1"/>
    <property type="molecule type" value="Genomic_DNA"/>
</dbReference>
<dbReference type="Proteomes" id="UP000681967">
    <property type="component" value="Unassembled WGS sequence"/>
</dbReference>
<sequence>HDRTRSLWAGTNGGHVYVYSIIGFESQTLNRTTITTDQTSSCSL</sequence>
<gene>
    <name evidence="1" type="ORF">BYL167_LOCUS31693</name>
    <name evidence="3" type="ORF">BYL167_LOCUS41009</name>
    <name evidence="4" type="ORF">GIL414_LOCUS43069</name>
    <name evidence="5" type="ORF">GIL414_LOCUS50641</name>
    <name evidence="2" type="ORF">SMN809_LOCUS35927</name>
</gene>
<organism evidence="5 6">
    <name type="scientific">Rotaria magnacalcarata</name>
    <dbReference type="NCBI Taxonomy" id="392030"/>
    <lineage>
        <taxon>Eukaryota</taxon>
        <taxon>Metazoa</taxon>
        <taxon>Spiralia</taxon>
        <taxon>Gnathifera</taxon>
        <taxon>Rotifera</taxon>
        <taxon>Eurotatoria</taxon>
        <taxon>Bdelloidea</taxon>
        <taxon>Philodinida</taxon>
        <taxon>Philodinidae</taxon>
        <taxon>Rotaria</taxon>
    </lineage>
</organism>
<dbReference type="Proteomes" id="UP000676336">
    <property type="component" value="Unassembled WGS sequence"/>
</dbReference>
<dbReference type="EMBL" id="CAJOBJ010126354">
    <property type="protein sequence ID" value="CAF4701196.1"/>
    <property type="molecule type" value="Genomic_DNA"/>
</dbReference>